<organism evidence="1 2">
    <name type="scientific">Choristoneura fumiferana</name>
    <name type="common">Spruce budworm moth</name>
    <name type="synonym">Archips fumiferana</name>
    <dbReference type="NCBI Taxonomy" id="7141"/>
    <lineage>
        <taxon>Eukaryota</taxon>
        <taxon>Metazoa</taxon>
        <taxon>Ecdysozoa</taxon>
        <taxon>Arthropoda</taxon>
        <taxon>Hexapoda</taxon>
        <taxon>Insecta</taxon>
        <taxon>Pterygota</taxon>
        <taxon>Neoptera</taxon>
        <taxon>Endopterygota</taxon>
        <taxon>Lepidoptera</taxon>
        <taxon>Glossata</taxon>
        <taxon>Ditrysia</taxon>
        <taxon>Tortricoidea</taxon>
        <taxon>Tortricidae</taxon>
        <taxon>Tortricinae</taxon>
        <taxon>Choristoneura</taxon>
    </lineage>
</organism>
<dbReference type="Proteomes" id="UP001064048">
    <property type="component" value="Chromosome 11"/>
</dbReference>
<accession>A0ACC0JL03</accession>
<sequence>MSQLKDLRVFTMTMKIITILVLLFYYASGDKFNFTNYALYRIIPKNIEELTTLHSMIHTNNKDLDFFDEPVNVDGLVSVVTSPGYRKTFDEILKANKIYAEVTIENIQAVIDKERIGKYAHRNVRSMTWDAYYTFEDIYSWLDDVAAGNSDVVSLIYGGMSYEGREIKGVKISHGSGRRSIFIEGGIHAREWISYATVNYIINELVYSEDPETQAAARDFDWYIFPCTNPDGYVWTHTDFRLWRKNRKPVGTEFGIDLNRNWNSNWLLKSSSTDPSSNTYAGIGPFSEIEARTLASYIESVADTMEMYLSFHSSGQLLMVPYGNTTDPLDNYYDTKNTRKENIPSNSPKEENLEQSNTSMMFKGNEVAQMIDEESKDTQKTLTSEKDQKTRSRDSSSDSSSSSSSSSSSTSSKSSSSSSSSSSSISCNINKHAQVSSILGEPSTSFEGTRQLSDESLRASKTTVNHQPLNDSEESDVDLSDTDPTYSPNRSRSPLRRNSTIRSSSSDSNEFNNDTPETTKKSRKRQRDSSKWKQNIAKSLRNSGKDYISNITKREESWGYNFNEDEYKNNMALANVKVLKFSKEDDFKFFYKTSYAQTEFTMEEQDKNSTVAFTYHLRDNIGWGFLLPVAQVLPSCEETFDSVMAIIREARFINAL</sequence>
<comment type="caution">
    <text evidence="1">The sequence shown here is derived from an EMBL/GenBank/DDBJ whole genome shotgun (WGS) entry which is preliminary data.</text>
</comment>
<gene>
    <name evidence="1" type="ORF">MSG28_006749</name>
</gene>
<reference evidence="1 2" key="1">
    <citation type="journal article" date="2022" name="Genome Biol. Evol.">
        <title>The Spruce Budworm Genome: Reconstructing the Evolutionary History of Antifreeze Proteins.</title>
        <authorList>
            <person name="Beliveau C."/>
            <person name="Gagne P."/>
            <person name="Picq S."/>
            <person name="Vernygora O."/>
            <person name="Keeling C.I."/>
            <person name="Pinkney K."/>
            <person name="Doucet D."/>
            <person name="Wen F."/>
            <person name="Johnston J.S."/>
            <person name="Maaroufi H."/>
            <person name="Boyle B."/>
            <person name="Laroche J."/>
            <person name="Dewar K."/>
            <person name="Juretic N."/>
            <person name="Blackburn G."/>
            <person name="Nisole A."/>
            <person name="Brunet B."/>
            <person name="Brandao M."/>
            <person name="Lumley L."/>
            <person name="Duan J."/>
            <person name="Quan G."/>
            <person name="Lucarotti C.J."/>
            <person name="Roe A.D."/>
            <person name="Sperling F.A.H."/>
            <person name="Levesque R.C."/>
            <person name="Cusson M."/>
        </authorList>
    </citation>
    <scope>NUCLEOTIDE SEQUENCE [LARGE SCALE GENOMIC DNA]</scope>
    <source>
        <strain evidence="1">Glfc:IPQL:Cfum</strain>
    </source>
</reference>
<name>A0ACC0JL03_CHOFU</name>
<evidence type="ECO:0000313" key="1">
    <source>
        <dbReference type="EMBL" id="KAI8424820.1"/>
    </source>
</evidence>
<keyword evidence="2" id="KW-1185">Reference proteome</keyword>
<evidence type="ECO:0000313" key="2">
    <source>
        <dbReference type="Proteomes" id="UP001064048"/>
    </source>
</evidence>
<dbReference type="EMBL" id="CM046111">
    <property type="protein sequence ID" value="KAI8424820.1"/>
    <property type="molecule type" value="Genomic_DNA"/>
</dbReference>
<protein>
    <submittedName>
        <fullName evidence="1">Uncharacterized protein</fullName>
    </submittedName>
</protein>
<proteinExistence type="predicted"/>